<dbReference type="Proteomes" id="UP001295794">
    <property type="component" value="Unassembled WGS sequence"/>
</dbReference>
<comment type="caution">
    <text evidence="2">The sequence shown here is derived from an EMBL/GenBank/DDBJ whole genome shotgun (WGS) entry which is preliminary data.</text>
</comment>
<dbReference type="AlphaFoldDB" id="A0AAD2Q7D8"/>
<organism evidence="2 3">
    <name type="scientific">Mycena citricolor</name>
    <dbReference type="NCBI Taxonomy" id="2018698"/>
    <lineage>
        <taxon>Eukaryota</taxon>
        <taxon>Fungi</taxon>
        <taxon>Dikarya</taxon>
        <taxon>Basidiomycota</taxon>
        <taxon>Agaricomycotina</taxon>
        <taxon>Agaricomycetes</taxon>
        <taxon>Agaricomycetidae</taxon>
        <taxon>Agaricales</taxon>
        <taxon>Marasmiineae</taxon>
        <taxon>Mycenaceae</taxon>
        <taxon>Mycena</taxon>
    </lineage>
</organism>
<protein>
    <submittedName>
        <fullName evidence="2">Uncharacterized protein</fullName>
    </submittedName>
</protein>
<sequence length="395" mass="43958">MAPAGSVRQNGNTNRIGSRFNQTGERNQDLHDGSLDSVQSPYTPRRPRPRPLLTRSISPAPSTYYGGLRELSPLPEPLPPSPAGPRESSAEVEFPANPLHNLTITPYIPPLRKEKIRKRKARREQERRLGRSEPRWLLNIPVICISDSDDGAPMKRPRLSGILDRQSQFDEVLVITDSENELGLVDHVNVVDPDSDVEIIEPSPVASHSYTNGSPIGATRTSPFVVADAELTATISETRDNSPHARSDSPTRPLLFSDPDSSFHEDDELLAETPQWSDDRKELGRYFDEALARLETLECAELVAETGHDLIPPPNIQHSPEFPTNRSVPHVRISRPCVKILWHWQRRFPRDDSGTTSRDSTLAPLVVLSKAAQVIVATVETPDEDCSPTELAYPD</sequence>
<proteinExistence type="predicted"/>
<evidence type="ECO:0000256" key="1">
    <source>
        <dbReference type="SAM" id="MobiDB-lite"/>
    </source>
</evidence>
<accession>A0AAD2Q7D8</accession>
<gene>
    <name evidence="2" type="ORF">MYCIT1_LOCUS37508</name>
</gene>
<evidence type="ECO:0000313" key="3">
    <source>
        <dbReference type="Proteomes" id="UP001295794"/>
    </source>
</evidence>
<name>A0AAD2Q7D8_9AGAR</name>
<feature type="region of interest" description="Disordered" evidence="1">
    <location>
        <begin position="234"/>
        <end position="275"/>
    </location>
</feature>
<feature type="compositionally biased region" description="Pro residues" evidence="1">
    <location>
        <begin position="74"/>
        <end position="83"/>
    </location>
</feature>
<feature type="compositionally biased region" description="Basic and acidic residues" evidence="1">
    <location>
        <begin position="237"/>
        <end position="249"/>
    </location>
</feature>
<dbReference type="EMBL" id="CAVNYO010000478">
    <property type="protein sequence ID" value="CAK5284336.1"/>
    <property type="molecule type" value="Genomic_DNA"/>
</dbReference>
<feature type="region of interest" description="Disordered" evidence="1">
    <location>
        <begin position="1"/>
        <end position="129"/>
    </location>
</feature>
<feature type="compositionally biased region" description="Polar residues" evidence="1">
    <location>
        <begin position="7"/>
        <end position="25"/>
    </location>
</feature>
<reference evidence="2" key="1">
    <citation type="submission" date="2023-11" db="EMBL/GenBank/DDBJ databases">
        <authorList>
            <person name="De Vega J J."/>
            <person name="De Vega J J."/>
        </authorList>
    </citation>
    <scope>NUCLEOTIDE SEQUENCE</scope>
</reference>
<evidence type="ECO:0000313" key="2">
    <source>
        <dbReference type="EMBL" id="CAK5284336.1"/>
    </source>
</evidence>
<keyword evidence="3" id="KW-1185">Reference proteome</keyword>